<evidence type="ECO:0000259" key="2">
    <source>
        <dbReference type="Pfam" id="PF01458"/>
    </source>
</evidence>
<dbReference type="AlphaFoldDB" id="A0A2K8K9D0"/>
<feature type="domain" description="SUF system FeS cluster assembly SufBD N-terminal" evidence="3">
    <location>
        <begin position="95"/>
        <end position="171"/>
    </location>
</feature>
<comment type="similarity">
    <text evidence="1">Belongs to the iron-sulfur cluster assembly SufBD family.</text>
</comment>
<evidence type="ECO:0000313" key="5">
    <source>
        <dbReference type="Proteomes" id="UP000230531"/>
    </source>
</evidence>
<dbReference type="InterPro" id="IPR045595">
    <property type="entry name" value="SufBD_N"/>
</dbReference>
<dbReference type="InterPro" id="IPR010231">
    <property type="entry name" value="SUF_FeS_clus_asmbl_SufB"/>
</dbReference>
<protein>
    <submittedName>
        <fullName evidence="4">Fe-S cluster assembly protein SufB</fullName>
    </submittedName>
</protein>
<dbReference type="GO" id="GO:0016226">
    <property type="term" value="P:iron-sulfur cluster assembly"/>
    <property type="evidence" value="ECO:0007669"/>
    <property type="project" value="InterPro"/>
</dbReference>
<evidence type="ECO:0000259" key="3">
    <source>
        <dbReference type="Pfam" id="PF19295"/>
    </source>
</evidence>
<dbReference type="PANTHER" id="PTHR30508:SF1">
    <property type="entry name" value="UPF0051 PROTEIN ABCI8, CHLOROPLASTIC-RELATED"/>
    <property type="match status" value="1"/>
</dbReference>
<dbReference type="Pfam" id="PF19295">
    <property type="entry name" value="SufBD_N"/>
    <property type="match status" value="1"/>
</dbReference>
<dbReference type="Proteomes" id="UP000230531">
    <property type="component" value="Chromosome"/>
</dbReference>
<evidence type="ECO:0000256" key="1">
    <source>
        <dbReference type="ARBA" id="ARBA00043967"/>
    </source>
</evidence>
<gene>
    <name evidence="4" type="primary">sufB</name>
    <name evidence="4" type="ORF">CUN91_00645</name>
</gene>
<proteinExistence type="inferred from homology"/>
<dbReference type="OrthoDB" id="9803529at2"/>
<dbReference type="PANTHER" id="PTHR30508">
    <property type="entry name" value="FES CLUSTER ASSEMBLY PROTEIN SUF"/>
    <property type="match status" value="1"/>
</dbReference>
<accession>A0A2K8K9D0</accession>
<dbReference type="NCBIfam" id="TIGR01980">
    <property type="entry name" value="sufB"/>
    <property type="match status" value="1"/>
</dbReference>
<feature type="domain" description="SUF system FeS cluster assembly SufBD core" evidence="2">
    <location>
        <begin position="182"/>
        <end position="420"/>
    </location>
</feature>
<dbReference type="SUPFAM" id="SSF101960">
    <property type="entry name" value="Stabilizer of iron transporter SufD"/>
    <property type="match status" value="1"/>
</dbReference>
<dbReference type="InterPro" id="IPR055346">
    <property type="entry name" value="Fe-S_cluster_assembly_SufBD"/>
</dbReference>
<dbReference type="InterPro" id="IPR000825">
    <property type="entry name" value="SUF_FeS_clus_asmbl_SufBD_core"/>
</dbReference>
<name>A0A2K8K9D0_CARRU</name>
<dbReference type="RefSeq" id="WP_157801533.1">
    <property type="nucleotide sequence ID" value="NZ_CP024798.1"/>
</dbReference>
<evidence type="ECO:0000313" key="4">
    <source>
        <dbReference type="EMBL" id="ATX33463.1"/>
    </source>
</evidence>
<dbReference type="EMBL" id="CP024798">
    <property type="protein sequence ID" value="ATX33463.1"/>
    <property type="molecule type" value="Genomic_DNA"/>
</dbReference>
<dbReference type="InterPro" id="IPR037284">
    <property type="entry name" value="SUF_FeS_clus_asmbl_SufBD_sf"/>
</dbReference>
<dbReference type="Pfam" id="PF01458">
    <property type="entry name" value="SUFBD_core"/>
    <property type="match status" value="1"/>
</dbReference>
<sequence>MNKFNYYSIINSYQIEEKFCENLIKEISRVNNEPIWMLSFRLNSFNFLKKIKIPNWGNFFLKKILLYNSCYYSFHDNKNNYSIKKTFQKIIKNKKPIDFIYNSISIKTTMKKKLFNKGIIFCSFNEAIKNFKHIILKYLGSVVKPYDNFFSCLNSSIFSDGTFVYIPKNTICPIELSSYFRINDEVGQFERTLIICEENSSVSYLEGCTASIKKKNQLHTAIVEIIIKKNSTVKYSTVQNWYSGNKFNLNGIYNFVTKRGICYGNNSNLIWIQIETGSSITWKYPSSILKGNFTNSEFYSISISNNYQQIDTGTKMYYLGNNANSYINSKSISLNNSIQTYRGYIKVLENSKNSKNYTSCDSIIMDNGKIFTFPINSILNYNSIIEHEASVTKISLNEIILLKSKGLWNHQCYNMLINNFCYSIIKKLPLEFFSEINDLISSIINYSII</sequence>
<reference evidence="4 5" key="1">
    <citation type="submission" date="2017-11" db="EMBL/GenBank/DDBJ databases">
        <title>The genome sequence of Candidatus Carsonella ruddii from the psyllid Bactericera trigonica.</title>
        <authorList>
            <person name="Katsir L."/>
            <person name="Zhepu R."/>
            <person name="Piasezky A."/>
            <person name="Jong J."/>
            <person name="Sela N."/>
            <person name="Freilich S."/>
            <person name="Bahar O."/>
        </authorList>
    </citation>
    <scope>NUCLEOTIDE SEQUENCE [LARGE SCALE GENOMIC DNA]</scope>
    <source>
        <strain evidence="4 5">BT</strain>
    </source>
</reference>
<organism evidence="4 5">
    <name type="scientific">Carsonella ruddii</name>
    <dbReference type="NCBI Taxonomy" id="114186"/>
    <lineage>
        <taxon>Bacteria</taxon>
        <taxon>Pseudomonadati</taxon>
        <taxon>Pseudomonadota</taxon>
        <taxon>Gammaproteobacteria</taxon>
        <taxon>Oceanospirillales</taxon>
        <taxon>Halomonadaceae</taxon>
        <taxon>Zymobacter group</taxon>
        <taxon>Candidatus Carsonella</taxon>
    </lineage>
</organism>